<keyword evidence="2" id="KW-1185">Reference proteome</keyword>
<dbReference type="AlphaFoldDB" id="A0AAV2YQX1"/>
<accession>A0AAV2YQX1</accession>
<name>A0AAV2YQX1_9STRA</name>
<gene>
    <name evidence="1" type="ORF">N0F65_011286</name>
</gene>
<dbReference type="Proteomes" id="UP001146120">
    <property type="component" value="Unassembled WGS sequence"/>
</dbReference>
<evidence type="ECO:0000313" key="2">
    <source>
        <dbReference type="Proteomes" id="UP001146120"/>
    </source>
</evidence>
<comment type="caution">
    <text evidence="1">The sequence shown here is derived from an EMBL/GenBank/DDBJ whole genome shotgun (WGS) entry which is preliminary data.</text>
</comment>
<reference evidence="1" key="1">
    <citation type="submission" date="2022-11" db="EMBL/GenBank/DDBJ databases">
        <authorList>
            <person name="Morgan W.R."/>
            <person name="Tartar A."/>
        </authorList>
    </citation>
    <scope>NUCLEOTIDE SEQUENCE</scope>
    <source>
        <strain evidence="1">ARSEF 373</strain>
    </source>
</reference>
<dbReference type="EMBL" id="DAKRPA010000136">
    <property type="protein sequence ID" value="DAZ97402.1"/>
    <property type="molecule type" value="Genomic_DNA"/>
</dbReference>
<proteinExistence type="predicted"/>
<evidence type="ECO:0000313" key="1">
    <source>
        <dbReference type="EMBL" id="DAZ97402.1"/>
    </source>
</evidence>
<sequence>MSIVASVSLFQRHTTMAFDEYRQRNCRKEEAKTLVSSHLRTRSTCSCVRQHLPQVTVALATYS</sequence>
<protein>
    <submittedName>
        <fullName evidence="1">Uncharacterized protein</fullName>
    </submittedName>
</protein>
<reference evidence="1" key="2">
    <citation type="journal article" date="2023" name="Microbiol Resour">
        <title>Decontamination and Annotation of the Draft Genome Sequence of the Oomycete Lagenidium giganteum ARSEF 373.</title>
        <authorList>
            <person name="Morgan W.R."/>
            <person name="Tartar A."/>
        </authorList>
    </citation>
    <scope>NUCLEOTIDE SEQUENCE</scope>
    <source>
        <strain evidence="1">ARSEF 373</strain>
    </source>
</reference>
<organism evidence="1 2">
    <name type="scientific">Lagenidium giganteum</name>
    <dbReference type="NCBI Taxonomy" id="4803"/>
    <lineage>
        <taxon>Eukaryota</taxon>
        <taxon>Sar</taxon>
        <taxon>Stramenopiles</taxon>
        <taxon>Oomycota</taxon>
        <taxon>Peronosporomycetes</taxon>
        <taxon>Pythiales</taxon>
        <taxon>Pythiaceae</taxon>
    </lineage>
</organism>